<organism evidence="3 4">
    <name type="scientific">Catenaria anguillulae PL171</name>
    <dbReference type="NCBI Taxonomy" id="765915"/>
    <lineage>
        <taxon>Eukaryota</taxon>
        <taxon>Fungi</taxon>
        <taxon>Fungi incertae sedis</taxon>
        <taxon>Blastocladiomycota</taxon>
        <taxon>Blastocladiomycetes</taxon>
        <taxon>Blastocladiales</taxon>
        <taxon>Catenariaceae</taxon>
        <taxon>Catenaria</taxon>
    </lineage>
</organism>
<dbReference type="Proteomes" id="UP000193411">
    <property type="component" value="Unassembled WGS sequence"/>
</dbReference>
<evidence type="ECO:0000313" key="3">
    <source>
        <dbReference type="EMBL" id="ORZ35643.1"/>
    </source>
</evidence>
<feature type="transmembrane region" description="Helical" evidence="1">
    <location>
        <begin position="190"/>
        <end position="214"/>
    </location>
</feature>
<reference evidence="3 4" key="1">
    <citation type="submission" date="2016-07" db="EMBL/GenBank/DDBJ databases">
        <title>Pervasive Adenine N6-methylation of Active Genes in Fungi.</title>
        <authorList>
            <consortium name="DOE Joint Genome Institute"/>
            <person name="Mondo S.J."/>
            <person name="Dannebaum R.O."/>
            <person name="Kuo R.C."/>
            <person name="Labutti K."/>
            <person name="Haridas S."/>
            <person name="Kuo A."/>
            <person name="Salamov A."/>
            <person name="Ahrendt S.R."/>
            <person name="Lipzen A."/>
            <person name="Sullivan W."/>
            <person name="Andreopoulos W.B."/>
            <person name="Clum A."/>
            <person name="Lindquist E."/>
            <person name="Daum C."/>
            <person name="Ramamoorthy G.K."/>
            <person name="Gryganskyi A."/>
            <person name="Culley D."/>
            <person name="Magnuson J.K."/>
            <person name="James T.Y."/>
            <person name="O'Malley M.A."/>
            <person name="Stajich J.E."/>
            <person name="Spatafora J.W."/>
            <person name="Visel A."/>
            <person name="Grigoriev I.V."/>
        </authorList>
    </citation>
    <scope>NUCLEOTIDE SEQUENCE [LARGE SCALE GENOMIC DNA]</scope>
    <source>
        <strain evidence="3 4">PL171</strain>
    </source>
</reference>
<sequence>MLSITATVALTLVMALLVAHPVLAYSAGLTICNITETRMLAGMGGANSPFLSMDLNVTRIDASTATVSVFSTNATVTSTGIRGLLLWATDATGARVGTWTVRQGQQLFAPVHWCNDGAVSHSGAGIKSLDASSATAPQGFTVTIGQSNAPGPIRIRAMVVFTRRVWMLVGPKEVHGAGLTGPAPGGDRGAFLTISTLTIVAILVAIVAIVVVLVSGVRDFVRFPSTSSVETRVPLLKKD</sequence>
<keyword evidence="1" id="KW-0472">Membrane</keyword>
<evidence type="ECO:0000313" key="4">
    <source>
        <dbReference type="Proteomes" id="UP000193411"/>
    </source>
</evidence>
<proteinExistence type="predicted"/>
<accession>A0A1Y2HPM5</accession>
<feature type="non-terminal residue" evidence="3">
    <location>
        <position position="239"/>
    </location>
</feature>
<dbReference type="AlphaFoldDB" id="A0A1Y2HPM5"/>
<keyword evidence="2" id="KW-0732">Signal</keyword>
<keyword evidence="1" id="KW-1133">Transmembrane helix</keyword>
<comment type="caution">
    <text evidence="3">The sequence shown here is derived from an EMBL/GenBank/DDBJ whole genome shotgun (WGS) entry which is preliminary data.</text>
</comment>
<gene>
    <name evidence="3" type="ORF">BCR44DRAFT_83112</name>
</gene>
<dbReference type="EMBL" id="MCFL01000021">
    <property type="protein sequence ID" value="ORZ35643.1"/>
    <property type="molecule type" value="Genomic_DNA"/>
</dbReference>
<keyword evidence="4" id="KW-1185">Reference proteome</keyword>
<evidence type="ECO:0000256" key="1">
    <source>
        <dbReference type="SAM" id="Phobius"/>
    </source>
</evidence>
<evidence type="ECO:0008006" key="5">
    <source>
        <dbReference type="Google" id="ProtNLM"/>
    </source>
</evidence>
<protein>
    <recommendedName>
        <fullName evidence="5">Reelin domain-containing protein</fullName>
    </recommendedName>
</protein>
<feature type="signal peptide" evidence="2">
    <location>
        <begin position="1"/>
        <end position="24"/>
    </location>
</feature>
<evidence type="ECO:0000256" key="2">
    <source>
        <dbReference type="SAM" id="SignalP"/>
    </source>
</evidence>
<name>A0A1Y2HPM5_9FUNG</name>
<keyword evidence="1" id="KW-0812">Transmembrane</keyword>
<feature type="chain" id="PRO_5012327572" description="Reelin domain-containing protein" evidence="2">
    <location>
        <begin position="25"/>
        <end position="239"/>
    </location>
</feature>